<dbReference type="EMBL" id="JXTB01000575">
    <property type="protein sequence ID" value="PON36314.1"/>
    <property type="molecule type" value="Genomic_DNA"/>
</dbReference>
<feature type="non-terminal residue" evidence="1">
    <location>
        <position position="1"/>
    </location>
</feature>
<organism evidence="1 2">
    <name type="scientific">Parasponia andersonii</name>
    <name type="common">Sponia andersonii</name>
    <dbReference type="NCBI Taxonomy" id="3476"/>
    <lineage>
        <taxon>Eukaryota</taxon>
        <taxon>Viridiplantae</taxon>
        <taxon>Streptophyta</taxon>
        <taxon>Embryophyta</taxon>
        <taxon>Tracheophyta</taxon>
        <taxon>Spermatophyta</taxon>
        <taxon>Magnoliopsida</taxon>
        <taxon>eudicotyledons</taxon>
        <taxon>Gunneridae</taxon>
        <taxon>Pentapetalae</taxon>
        <taxon>rosids</taxon>
        <taxon>fabids</taxon>
        <taxon>Rosales</taxon>
        <taxon>Cannabaceae</taxon>
        <taxon>Parasponia</taxon>
    </lineage>
</organism>
<protein>
    <submittedName>
        <fullName evidence="1">Uncharacterized protein</fullName>
    </submittedName>
</protein>
<evidence type="ECO:0000313" key="2">
    <source>
        <dbReference type="Proteomes" id="UP000237105"/>
    </source>
</evidence>
<accession>A0A2P5AIF9</accession>
<dbReference type="AlphaFoldDB" id="A0A2P5AIF9"/>
<dbReference type="Proteomes" id="UP000237105">
    <property type="component" value="Unassembled WGS sequence"/>
</dbReference>
<proteinExistence type="predicted"/>
<sequence>IQSVISLGFVIEPSNCTNLLEMRLAQFTMLGLISMGTKIQVQSPKLRNILRKFEFLW</sequence>
<keyword evidence="2" id="KW-1185">Reference proteome</keyword>
<evidence type="ECO:0000313" key="1">
    <source>
        <dbReference type="EMBL" id="PON36314.1"/>
    </source>
</evidence>
<reference evidence="2" key="1">
    <citation type="submission" date="2016-06" db="EMBL/GenBank/DDBJ databases">
        <title>Parallel loss of symbiosis genes in relatives of nitrogen-fixing non-legume Parasponia.</title>
        <authorList>
            <person name="Van Velzen R."/>
            <person name="Holmer R."/>
            <person name="Bu F."/>
            <person name="Rutten L."/>
            <person name="Van Zeijl A."/>
            <person name="Liu W."/>
            <person name="Santuari L."/>
            <person name="Cao Q."/>
            <person name="Sharma T."/>
            <person name="Shen D."/>
            <person name="Roswanjaya Y."/>
            <person name="Wardhani T."/>
            <person name="Kalhor M.S."/>
            <person name="Jansen J."/>
            <person name="Van den Hoogen J."/>
            <person name="Gungor B."/>
            <person name="Hartog M."/>
            <person name="Hontelez J."/>
            <person name="Verver J."/>
            <person name="Yang W.-C."/>
            <person name="Schijlen E."/>
            <person name="Repin R."/>
            <person name="Schilthuizen M."/>
            <person name="Schranz E."/>
            <person name="Heidstra R."/>
            <person name="Miyata K."/>
            <person name="Fedorova E."/>
            <person name="Kohlen W."/>
            <person name="Bisseling T."/>
            <person name="Smit S."/>
            <person name="Geurts R."/>
        </authorList>
    </citation>
    <scope>NUCLEOTIDE SEQUENCE [LARGE SCALE GENOMIC DNA]</scope>
    <source>
        <strain evidence="2">cv. WU1-14</strain>
    </source>
</reference>
<dbReference type="OrthoDB" id="10339860at2759"/>
<gene>
    <name evidence="1" type="ORF">PanWU01x14_329460</name>
</gene>
<comment type="caution">
    <text evidence="1">The sequence shown here is derived from an EMBL/GenBank/DDBJ whole genome shotgun (WGS) entry which is preliminary data.</text>
</comment>
<name>A0A2P5AIF9_PARAD</name>